<dbReference type="RefSeq" id="WP_120118910.1">
    <property type="nucleotide sequence ID" value="NZ_BORJ01000009.1"/>
</dbReference>
<dbReference type="InterPro" id="IPR014710">
    <property type="entry name" value="RmlC-like_jellyroll"/>
</dbReference>
<proteinExistence type="predicted"/>
<dbReference type="EMBL" id="QYTW02000006">
    <property type="protein sequence ID" value="RST60024.1"/>
    <property type="molecule type" value="Genomic_DNA"/>
</dbReference>
<evidence type="ECO:0000313" key="3">
    <source>
        <dbReference type="EMBL" id="GIN97344.1"/>
    </source>
</evidence>
<evidence type="ECO:0000313" key="5">
    <source>
        <dbReference type="Proteomes" id="UP000287296"/>
    </source>
</evidence>
<dbReference type="Proteomes" id="UP000287296">
    <property type="component" value="Unassembled WGS sequence"/>
</dbReference>
<evidence type="ECO:0000256" key="1">
    <source>
        <dbReference type="SAM" id="MobiDB-lite"/>
    </source>
</evidence>
<dbReference type="Gene3D" id="2.60.120.10">
    <property type="entry name" value="Jelly Rolls"/>
    <property type="match status" value="1"/>
</dbReference>
<dbReference type="Proteomes" id="UP000680670">
    <property type="component" value="Unassembled WGS sequence"/>
</dbReference>
<feature type="domain" description="ChrR-like cupin" evidence="2">
    <location>
        <begin position="26"/>
        <end position="131"/>
    </location>
</feature>
<dbReference type="OrthoDB" id="564955at2"/>
<dbReference type="InterPro" id="IPR011051">
    <property type="entry name" value="RmlC_Cupin_sf"/>
</dbReference>
<dbReference type="SUPFAM" id="SSF51182">
    <property type="entry name" value="RmlC-like cupins"/>
    <property type="match status" value="1"/>
</dbReference>
<comment type="caution">
    <text evidence="4">The sequence shown here is derived from an EMBL/GenBank/DDBJ whole genome shotgun (WGS) entry which is preliminary data.</text>
</comment>
<dbReference type="EMBL" id="BORJ01000009">
    <property type="protein sequence ID" value="GIN97344.1"/>
    <property type="molecule type" value="Genomic_DNA"/>
</dbReference>
<reference evidence="3 6" key="2">
    <citation type="submission" date="2021-03" db="EMBL/GenBank/DDBJ databases">
        <title>Antimicrobial resistance genes in bacteria isolated from Japanese honey, and their potential for conferring macrolide and lincosamide resistance in the American foulbrood pathogen Paenibacillus larvae.</title>
        <authorList>
            <person name="Okamoto M."/>
            <person name="Kumagai M."/>
            <person name="Kanamori H."/>
            <person name="Takamatsu D."/>
        </authorList>
    </citation>
    <scope>NUCLEOTIDE SEQUENCE [LARGE SCALE GENOMIC DNA]</scope>
    <source>
        <strain evidence="3 6">J6TS1</strain>
    </source>
</reference>
<organism evidence="4 5">
    <name type="scientific">Siminovitchia terrae</name>
    <name type="common">Bacillus terrae</name>
    <dbReference type="NCBI Taxonomy" id="1914933"/>
    <lineage>
        <taxon>Bacteria</taxon>
        <taxon>Bacillati</taxon>
        <taxon>Bacillota</taxon>
        <taxon>Bacilli</taxon>
        <taxon>Bacillales</taxon>
        <taxon>Bacillaceae</taxon>
        <taxon>Siminovitchia</taxon>
    </lineage>
</organism>
<accession>A0A429X9B9</accession>
<dbReference type="InterPro" id="IPR025979">
    <property type="entry name" value="ChrR-like_cupin_dom"/>
</dbReference>
<keyword evidence="6" id="KW-1185">Reference proteome</keyword>
<dbReference type="AlphaFoldDB" id="A0A429X9B9"/>
<feature type="region of interest" description="Disordered" evidence="1">
    <location>
        <begin position="1"/>
        <end position="26"/>
    </location>
</feature>
<dbReference type="CDD" id="cd20302">
    <property type="entry name" value="cupin_DAD"/>
    <property type="match status" value="1"/>
</dbReference>
<reference evidence="4 5" key="1">
    <citation type="submission" date="2018-12" db="EMBL/GenBank/DDBJ databases">
        <authorList>
            <person name="Sun L."/>
            <person name="Chen Z."/>
        </authorList>
    </citation>
    <scope>NUCLEOTIDE SEQUENCE [LARGE SCALE GENOMIC DNA]</scope>
    <source>
        <strain evidence="4 5">LMG 29736</strain>
    </source>
</reference>
<protein>
    <recommendedName>
        <fullName evidence="2">ChrR-like cupin domain-containing protein</fullName>
    </recommendedName>
</protein>
<gene>
    <name evidence="4" type="ORF">D5F11_008110</name>
    <name evidence="3" type="ORF">J6TS1_32140</name>
</gene>
<evidence type="ECO:0000313" key="6">
    <source>
        <dbReference type="Proteomes" id="UP000680670"/>
    </source>
</evidence>
<sequence>MTNQIKRFTPDFWMKSPGNSPKGERRDFINPDWIPWTDWLMPGTYFKLFMCDLVSGNFTLLLKVDPGIKAAVHWHLHNTEAFILEGGFYYEEEGDDKGYKNYYTCEAAGNVHEPFTTPEGCTMLAVSHGPIGGYDDDGNLVVMADARLHYYMAKENNAIDYTTVVDYTFGTTDLQEKND</sequence>
<name>A0A429X9B9_SIMTE</name>
<evidence type="ECO:0000259" key="2">
    <source>
        <dbReference type="Pfam" id="PF12973"/>
    </source>
</evidence>
<evidence type="ECO:0000313" key="4">
    <source>
        <dbReference type="EMBL" id="RST60024.1"/>
    </source>
</evidence>
<dbReference type="Pfam" id="PF12973">
    <property type="entry name" value="Cupin_7"/>
    <property type="match status" value="1"/>
</dbReference>